<comment type="caution">
    <text evidence="1">The sequence shown here is derived from an EMBL/GenBank/DDBJ whole genome shotgun (WGS) entry which is preliminary data.</text>
</comment>
<organism evidence="1 2">
    <name type="scientific">Vibrio amylolyticus</name>
    <dbReference type="NCBI Taxonomy" id="2847292"/>
    <lineage>
        <taxon>Bacteria</taxon>
        <taxon>Pseudomonadati</taxon>
        <taxon>Pseudomonadota</taxon>
        <taxon>Gammaproteobacteria</taxon>
        <taxon>Vibrionales</taxon>
        <taxon>Vibrionaceae</taxon>
        <taxon>Vibrio</taxon>
    </lineage>
</organism>
<dbReference type="Proteomes" id="UP001139559">
    <property type="component" value="Unassembled WGS sequence"/>
</dbReference>
<reference evidence="1" key="1">
    <citation type="submission" date="2021-11" db="EMBL/GenBank/DDBJ databases">
        <title>Vibrio ZSDE26 sp. nov. and Vibrio ZSDZ34 sp. nov., isolated from coastal seawater in Qingdao.</title>
        <authorList>
            <person name="Zhang P."/>
        </authorList>
    </citation>
    <scope>NUCLEOTIDE SEQUENCE</scope>
    <source>
        <strain evidence="1">ZSDE26</strain>
    </source>
</reference>
<evidence type="ECO:0000313" key="2">
    <source>
        <dbReference type="Proteomes" id="UP001139559"/>
    </source>
</evidence>
<evidence type="ECO:0000313" key="1">
    <source>
        <dbReference type="EMBL" id="MCK6263344.1"/>
    </source>
</evidence>
<dbReference type="RefSeq" id="WP_248008421.1">
    <property type="nucleotide sequence ID" value="NZ_JAJHVV010000004.1"/>
</dbReference>
<proteinExistence type="predicted"/>
<keyword evidence="2" id="KW-1185">Reference proteome</keyword>
<evidence type="ECO:0008006" key="3">
    <source>
        <dbReference type="Google" id="ProtNLM"/>
    </source>
</evidence>
<dbReference type="EMBL" id="JAJHVV010000004">
    <property type="protein sequence ID" value="MCK6263344.1"/>
    <property type="molecule type" value="Genomic_DNA"/>
</dbReference>
<protein>
    <recommendedName>
        <fullName evidence="3">LafD</fullName>
    </recommendedName>
</protein>
<dbReference type="AlphaFoldDB" id="A0A9X2BGV7"/>
<name>A0A9X2BGV7_9VIBR</name>
<accession>A0A9X2BGV7</accession>
<gene>
    <name evidence="1" type="ORF">KP803_08635</name>
</gene>
<sequence>MEINSALLRSVNQKLQSICKNKEWKELRSLDLKIRQILTVINEQPRAAQRLKHDLIALKESHSQAIALCDEEKQRIGRVLASLHNQREGASEYSQVERASA</sequence>